<accession>A0A370X2U7</accession>
<name>A0A370X2U7_9GAMM</name>
<proteinExistence type="predicted"/>
<feature type="compositionally biased region" description="Polar residues" evidence="1">
    <location>
        <begin position="90"/>
        <end position="103"/>
    </location>
</feature>
<feature type="compositionally biased region" description="Low complexity" evidence="1">
    <location>
        <begin position="22"/>
        <end position="32"/>
    </location>
</feature>
<keyword evidence="4" id="KW-1185">Reference proteome</keyword>
<organism evidence="3 4">
    <name type="scientific">Dyella psychrodurans</name>
    <dbReference type="NCBI Taxonomy" id="1927960"/>
    <lineage>
        <taxon>Bacteria</taxon>
        <taxon>Pseudomonadati</taxon>
        <taxon>Pseudomonadota</taxon>
        <taxon>Gammaproteobacteria</taxon>
        <taxon>Lysobacterales</taxon>
        <taxon>Rhodanobacteraceae</taxon>
        <taxon>Dyella</taxon>
    </lineage>
</organism>
<feature type="region of interest" description="Disordered" evidence="1">
    <location>
        <begin position="22"/>
        <end position="113"/>
    </location>
</feature>
<dbReference type="Proteomes" id="UP000255334">
    <property type="component" value="Unassembled WGS sequence"/>
</dbReference>
<evidence type="ECO:0000313" key="3">
    <source>
        <dbReference type="EMBL" id="RDS82676.1"/>
    </source>
</evidence>
<gene>
    <name evidence="3" type="ORF">DWU99_14910</name>
</gene>
<protein>
    <submittedName>
        <fullName evidence="3">Uncharacterized protein</fullName>
    </submittedName>
</protein>
<feature type="chain" id="PRO_5016738164" evidence="2">
    <location>
        <begin position="23"/>
        <end position="113"/>
    </location>
</feature>
<evidence type="ECO:0000256" key="1">
    <source>
        <dbReference type="SAM" id="MobiDB-lite"/>
    </source>
</evidence>
<comment type="caution">
    <text evidence="3">The sequence shown here is derived from an EMBL/GenBank/DDBJ whole genome shotgun (WGS) entry which is preliminary data.</text>
</comment>
<feature type="compositionally biased region" description="Low complexity" evidence="1">
    <location>
        <begin position="61"/>
        <end position="81"/>
    </location>
</feature>
<feature type="signal peptide" evidence="2">
    <location>
        <begin position="1"/>
        <end position="22"/>
    </location>
</feature>
<sequence>MRATPLLLASVLSLGTIASASATGTSTAGTSGYNCTNQSGERSASRESASTGGDTLNIPRASSATRSATSSHASSSSSTDESATHLSGADATSSGSAHSSGLGWQSLLPGSIQ</sequence>
<reference evidence="3 4" key="1">
    <citation type="submission" date="2018-07" db="EMBL/GenBank/DDBJ databases">
        <title>Dyella monticola sp. nov. and Dyella psychrodurans sp. nov. isolated from monsoon evergreen broad-leaved forest soil of Dinghu Mountain, China.</title>
        <authorList>
            <person name="Gao Z."/>
            <person name="Qiu L."/>
        </authorList>
    </citation>
    <scope>NUCLEOTIDE SEQUENCE [LARGE SCALE GENOMIC DNA]</scope>
    <source>
        <strain evidence="3 4">4MSK11</strain>
    </source>
</reference>
<dbReference type="RefSeq" id="WP_115478852.1">
    <property type="nucleotide sequence ID" value="NZ_QRBF01000005.1"/>
</dbReference>
<evidence type="ECO:0000313" key="4">
    <source>
        <dbReference type="Proteomes" id="UP000255334"/>
    </source>
</evidence>
<feature type="compositionally biased region" description="Low complexity" evidence="1">
    <location>
        <begin position="39"/>
        <end position="52"/>
    </location>
</feature>
<evidence type="ECO:0000256" key="2">
    <source>
        <dbReference type="SAM" id="SignalP"/>
    </source>
</evidence>
<keyword evidence="2" id="KW-0732">Signal</keyword>
<dbReference type="EMBL" id="QRBF01000005">
    <property type="protein sequence ID" value="RDS82676.1"/>
    <property type="molecule type" value="Genomic_DNA"/>
</dbReference>
<dbReference type="AlphaFoldDB" id="A0A370X2U7"/>